<reference evidence="12" key="1">
    <citation type="submission" date="2009-12" db="EMBL/GenBank/DDBJ databases">
        <title>Complete sequence of Treponema primitia strain ZAS-2.</title>
        <authorList>
            <person name="Tetu S.G."/>
            <person name="Matson E."/>
            <person name="Ren Q."/>
            <person name="Seshadri R."/>
            <person name="Elbourne L."/>
            <person name="Hassan K.A."/>
            <person name="Durkin A."/>
            <person name="Radune D."/>
            <person name="Mohamoud Y."/>
            <person name="Shay R."/>
            <person name="Jin S."/>
            <person name="Zhang X."/>
            <person name="Lucey K."/>
            <person name="Ballor N.R."/>
            <person name="Ottesen E."/>
            <person name="Rosenthal R."/>
            <person name="Allen A."/>
            <person name="Leadbetter J.R."/>
            <person name="Paulsen I.T."/>
        </authorList>
    </citation>
    <scope>NUCLEOTIDE SEQUENCE [LARGE SCALE GENOMIC DNA]</scope>
    <source>
        <strain evidence="12">ATCC BAA-887 / DSM 12427 / ZAS-2</strain>
    </source>
</reference>
<evidence type="ECO:0000256" key="6">
    <source>
        <dbReference type="ARBA" id="ARBA00022989"/>
    </source>
</evidence>
<keyword evidence="4" id="KW-1003">Cell membrane</keyword>
<feature type="transmembrane region" description="Helical" evidence="10">
    <location>
        <begin position="132"/>
        <end position="152"/>
    </location>
</feature>
<dbReference type="STRING" id="545694.TREPR_0733"/>
<sequence length="447" mass="48672">MRNSWNNHALFYLLWPLMVEQILTITVGILDTVMVSVVGQHAVSGVSLVDSITILLIIAFGALSTGGSVVVSQYIGRRDFKKSSLASKQLIYTSVVVAAIITALSLLCYRPMLQIIYGKIEADVMGAAETYFWITLLSYPFLAVNNAAASLFRSVGNSAIPMKISILVNLINFAGNAILIYGFHMGVTGAAIATLTSRAVAAIVLLLLLRSRAPESISISGLSKIRLEFPMIRSILNIGIPSALENSMFQIGKIMVSRIFTFFGTGAIAANAIAGIFSTFMVMPGQAASLAMLTIVGQCVGARAYEDARYFAAKLIKLTYAGHLILCTLCIIFMDPLTGMFGLTAEAQDLAKKYLLVHTIFTPITWPLSFVLPNALRAAGDVRYSMIVAIISMWTIRVSVSYLLSYTLGFGSMGVWYAMVVDWAVRGTFYLIRWKGNKWQNKAVIKS</sequence>
<feature type="transmembrane region" description="Helical" evidence="10">
    <location>
        <begin position="51"/>
        <end position="71"/>
    </location>
</feature>
<keyword evidence="12" id="KW-1185">Reference proteome</keyword>
<feature type="transmembrane region" description="Helical" evidence="10">
    <location>
        <begin position="317"/>
        <end position="334"/>
    </location>
</feature>
<keyword evidence="7" id="KW-0406">Ion transport</keyword>
<feature type="transmembrane region" description="Helical" evidence="10">
    <location>
        <begin position="189"/>
        <end position="209"/>
    </location>
</feature>
<keyword evidence="6 10" id="KW-1133">Transmembrane helix</keyword>
<evidence type="ECO:0000256" key="2">
    <source>
        <dbReference type="ARBA" id="ARBA00022448"/>
    </source>
</evidence>
<dbReference type="HOGENOM" id="CLU_012893_5_3_12"/>
<feature type="transmembrane region" description="Helical" evidence="10">
    <location>
        <begin position="354"/>
        <end position="372"/>
    </location>
</feature>
<dbReference type="InterPro" id="IPR048279">
    <property type="entry name" value="MdtK-like"/>
</dbReference>
<dbReference type="PANTHER" id="PTHR43298">
    <property type="entry name" value="MULTIDRUG RESISTANCE PROTEIN NORM-RELATED"/>
    <property type="match status" value="1"/>
</dbReference>
<dbReference type="Proteomes" id="UP000009223">
    <property type="component" value="Chromosome"/>
</dbReference>
<evidence type="ECO:0000256" key="9">
    <source>
        <dbReference type="ARBA" id="ARBA00031636"/>
    </source>
</evidence>
<feature type="transmembrane region" description="Helical" evidence="10">
    <location>
        <begin position="12"/>
        <end position="39"/>
    </location>
</feature>
<protein>
    <recommendedName>
        <fullName evidence="9">Multidrug-efflux transporter</fullName>
    </recommendedName>
</protein>
<dbReference type="PIRSF" id="PIRSF006603">
    <property type="entry name" value="DinF"/>
    <property type="match status" value="1"/>
</dbReference>
<feature type="transmembrane region" description="Helical" evidence="10">
    <location>
        <begin position="287"/>
        <end position="305"/>
    </location>
</feature>
<reference evidence="11 12" key="2">
    <citation type="journal article" date="2011" name="ISME J.">
        <title>RNA-seq reveals cooperative metabolic interactions between two termite-gut spirochete species in co-culture.</title>
        <authorList>
            <person name="Rosenthal A.Z."/>
            <person name="Matson E.G."/>
            <person name="Eldar A."/>
            <person name="Leadbetter J.R."/>
        </authorList>
    </citation>
    <scope>NUCLEOTIDE SEQUENCE [LARGE SCALE GENOMIC DNA]</scope>
    <source>
        <strain evidence="12">ATCC BAA-887 / DSM 12427 / ZAS-2</strain>
    </source>
</reference>
<evidence type="ECO:0000256" key="4">
    <source>
        <dbReference type="ARBA" id="ARBA00022475"/>
    </source>
</evidence>
<dbReference type="GO" id="GO:0006811">
    <property type="term" value="P:monoatomic ion transport"/>
    <property type="evidence" value="ECO:0007669"/>
    <property type="project" value="UniProtKB-KW"/>
</dbReference>
<dbReference type="GO" id="GO:0042910">
    <property type="term" value="F:xenobiotic transmembrane transporter activity"/>
    <property type="evidence" value="ECO:0007669"/>
    <property type="project" value="InterPro"/>
</dbReference>
<feature type="transmembrane region" description="Helical" evidence="10">
    <location>
        <begin position="91"/>
        <end position="112"/>
    </location>
</feature>
<proteinExistence type="predicted"/>
<dbReference type="GO" id="GO:0015297">
    <property type="term" value="F:antiporter activity"/>
    <property type="evidence" value="ECO:0007669"/>
    <property type="project" value="UniProtKB-KW"/>
</dbReference>
<keyword evidence="3" id="KW-0050">Antiport</keyword>
<dbReference type="eggNOG" id="COG0534">
    <property type="taxonomic scope" value="Bacteria"/>
</dbReference>
<evidence type="ECO:0000256" key="7">
    <source>
        <dbReference type="ARBA" id="ARBA00023065"/>
    </source>
</evidence>
<evidence type="ECO:0000256" key="3">
    <source>
        <dbReference type="ARBA" id="ARBA00022449"/>
    </source>
</evidence>
<keyword evidence="5 10" id="KW-0812">Transmembrane</keyword>
<dbReference type="AlphaFoldDB" id="F5YJF4"/>
<evidence type="ECO:0000313" key="12">
    <source>
        <dbReference type="Proteomes" id="UP000009223"/>
    </source>
</evidence>
<dbReference type="InterPro" id="IPR002528">
    <property type="entry name" value="MATE_fam"/>
</dbReference>
<dbReference type="InterPro" id="IPR050222">
    <property type="entry name" value="MATE_MdtK"/>
</dbReference>
<gene>
    <name evidence="11" type="ordered locus">TREPR_0733</name>
</gene>
<accession>F5YJF4</accession>
<evidence type="ECO:0000313" key="11">
    <source>
        <dbReference type="EMBL" id="AEF85128.1"/>
    </source>
</evidence>
<organism evidence="11 12">
    <name type="scientific">Treponema primitia (strain ATCC BAA-887 / DSM 12427 / ZAS-2)</name>
    <dbReference type="NCBI Taxonomy" id="545694"/>
    <lineage>
        <taxon>Bacteria</taxon>
        <taxon>Pseudomonadati</taxon>
        <taxon>Spirochaetota</taxon>
        <taxon>Spirochaetia</taxon>
        <taxon>Spirochaetales</taxon>
        <taxon>Treponemataceae</taxon>
        <taxon>Treponema</taxon>
    </lineage>
</organism>
<comment type="subcellular location">
    <subcellularLocation>
        <location evidence="1">Cell membrane</location>
        <topology evidence="1">Multi-pass membrane protein</topology>
    </subcellularLocation>
</comment>
<evidence type="ECO:0000256" key="1">
    <source>
        <dbReference type="ARBA" id="ARBA00004651"/>
    </source>
</evidence>
<name>F5YJF4_TREPZ</name>
<dbReference type="EMBL" id="CP001843">
    <property type="protein sequence ID" value="AEF85128.1"/>
    <property type="molecule type" value="Genomic_DNA"/>
</dbReference>
<dbReference type="Pfam" id="PF01554">
    <property type="entry name" value="MatE"/>
    <property type="match status" value="2"/>
</dbReference>
<dbReference type="PANTHER" id="PTHR43298:SF2">
    <property type="entry name" value="FMN_FAD EXPORTER YEEO-RELATED"/>
    <property type="match status" value="1"/>
</dbReference>
<feature type="transmembrane region" description="Helical" evidence="10">
    <location>
        <begin position="164"/>
        <end position="183"/>
    </location>
</feature>
<evidence type="ECO:0000256" key="8">
    <source>
        <dbReference type="ARBA" id="ARBA00023136"/>
    </source>
</evidence>
<evidence type="ECO:0000256" key="10">
    <source>
        <dbReference type="SAM" id="Phobius"/>
    </source>
</evidence>
<feature type="transmembrane region" description="Helical" evidence="10">
    <location>
        <begin position="259"/>
        <end position="281"/>
    </location>
</feature>
<dbReference type="NCBIfam" id="TIGR00797">
    <property type="entry name" value="matE"/>
    <property type="match status" value="1"/>
</dbReference>
<dbReference type="CDD" id="cd13137">
    <property type="entry name" value="MATE_NorM_like"/>
    <property type="match status" value="1"/>
</dbReference>
<dbReference type="GO" id="GO:0005886">
    <property type="term" value="C:plasma membrane"/>
    <property type="evidence" value="ECO:0007669"/>
    <property type="project" value="UniProtKB-SubCell"/>
</dbReference>
<keyword evidence="8 10" id="KW-0472">Membrane</keyword>
<evidence type="ECO:0000256" key="5">
    <source>
        <dbReference type="ARBA" id="ARBA00022692"/>
    </source>
</evidence>
<keyword evidence="2" id="KW-0813">Transport</keyword>
<dbReference type="KEGG" id="tpi:TREPR_0733"/>